<gene>
    <name evidence="1" type="ORF">PXK24_17630</name>
</gene>
<organism evidence="1 2">
    <name type="scientific">Phaeobacter gallaeciensis</name>
    <dbReference type="NCBI Taxonomy" id="60890"/>
    <lineage>
        <taxon>Bacteria</taxon>
        <taxon>Pseudomonadati</taxon>
        <taxon>Pseudomonadota</taxon>
        <taxon>Alphaproteobacteria</taxon>
        <taxon>Rhodobacterales</taxon>
        <taxon>Roseobacteraceae</taxon>
        <taxon>Phaeobacter</taxon>
    </lineage>
</organism>
<dbReference type="AlphaFoldDB" id="A0ABD4XDW6"/>
<accession>A0ABD4XDW6</accession>
<evidence type="ECO:0008006" key="3">
    <source>
        <dbReference type="Google" id="ProtNLM"/>
    </source>
</evidence>
<proteinExistence type="predicted"/>
<dbReference type="EMBL" id="JARCJK010000011">
    <property type="protein sequence ID" value="MDE4167519.1"/>
    <property type="molecule type" value="Genomic_DNA"/>
</dbReference>
<dbReference type="SUPFAM" id="SSF46955">
    <property type="entry name" value="Putative DNA-binding domain"/>
    <property type="match status" value="1"/>
</dbReference>
<evidence type="ECO:0000313" key="1">
    <source>
        <dbReference type="EMBL" id="MDE4167519.1"/>
    </source>
</evidence>
<comment type="caution">
    <text evidence="1">The sequence shown here is derived from an EMBL/GenBank/DDBJ whole genome shotgun (WGS) entry which is preliminary data.</text>
</comment>
<dbReference type="Proteomes" id="UP001218364">
    <property type="component" value="Unassembled WGS sequence"/>
</dbReference>
<sequence length="124" mass="14249">MTYTTISQIARRWRVDRATARIALADAEIPTSDFHTSPRYHVGEILRKIENLPDDLHHEIDLKTPLLRADELADHLGVTPQTVRNYGQAGRLHVVKLTKHTARYMLPPMRKCKSETKTADPDQR</sequence>
<name>A0ABD4XDW6_9RHOB</name>
<dbReference type="RefSeq" id="WP_274840122.1">
    <property type="nucleotide sequence ID" value="NZ_JARCJF010000011.1"/>
</dbReference>
<evidence type="ECO:0000313" key="2">
    <source>
        <dbReference type="Proteomes" id="UP001218364"/>
    </source>
</evidence>
<protein>
    <recommendedName>
        <fullName evidence="3">DNA-binding protein</fullName>
    </recommendedName>
</protein>
<reference evidence="1 2" key="1">
    <citation type="submission" date="2023-02" db="EMBL/GenBank/DDBJ databases">
        <title>Population genomics of bacteria associated with diatom.</title>
        <authorList>
            <person name="Xie J."/>
            <person name="Wang H."/>
        </authorList>
    </citation>
    <scope>NUCLEOTIDE SEQUENCE [LARGE SCALE GENOMIC DNA]</scope>
    <source>
        <strain evidence="1 2">PT47_8</strain>
    </source>
</reference>
<dbReference type="InterPro" id="IPR009061">
    <property type="entry name" value="DNA-bd_dom_put_sf"/>
</dbReference>